<name>A0ABS5EK66_9PROT</name>
<reference evidence="3" key="1">
    <citation type="journal article" date="2021" name="Syst. Appl. Microbiol.">
        <title>Roseomonas hellenica sp. nov., isolated from roots of wild-growing Alkanna tinctoria.</title>
        <authorList>
            <person name="Rat A."/>
            <person name="Naranjo H.D."/>
            <person name="Lebbe L."/>
            <person name="Cnockaert M."/>
            <person name="Krigas N."/>
            <person name="Grigoriadou K."/>
            <person name="Maloupa E."/>
            <person name="Willems A."/>
        </authorList>
    </citation>
    <scope>NUCLEOTIDE SEQUENCE [LARGE SCALE GENOMIC DNA]</scope>
    <source>
        <strain evidence="3">LMG 31159</strain>
    </source>
</reference>
<evidence type="ECO:0000313" key="2">
    <source>
        <dbReference type="EMBL" id="MBR0651423.1"/>
    </source>
</evidence>
<protein>
    <recommendedName>
        <fullName evidence="1">Polysaccharide biosynthesis enzyme WcbI domain-containing protein</fullName>
    </recommendedName>
</protein>
<sequence length="313" mass="34338">MRVVLLGNCQVPILAEALRLATPGIEITRALEIYRLAPGQAPEAERATEAAETQRAIEAADLILTQRIMPVAATRYDLPLLATQTLRALRPDRVVVFPTLNFTGFTPDVRHLRRDNGPILAGPLGNYHYDRVLSAYRQGVPATEATRLLDGETLLDAMPDPFAVALEQLRMREVAVDVTISDLVADITTRHRHFHTPGHPSNLLLLHMAMRIAARAGLPFDAGAAGGVKTALHDIDLPGYPAILRHYGLPPEPRPTFRGTQVVDASPRGVKHQGVVLYEPLPLVEAFYRVYDAVGPLPGPSWPPVPPRRQPPR</sequence>
<dbReference type="Proteomes" id="UP000698752">
    <property type="component" value="Unassembled WGS sequence"/>
</dbReference>
<dbReference type="Gene3D" id="3.40.50.12080">
    <property type="match status" value="2"/>
</dbReference>
<keyword evidence="3" id="KW-1185">Reference proteome</keyword>
<feature type="domain" description="Polysaccharide biosynthesis enzyme WcbI" evidence="1">
    <location>
        <begin position="3"/>
        <end position="219"/>
    </location>
</feature>
<accession>A0ABS5EK66</accession>
<organism evidence="2 3">
    <name type="scientific">Neoroseomonas terrae</name>
    <dbReference type="NCBI Taxonomy" id="424799"/>
    <lineage>
        <taxon>Bacteria</taxon>
        <taxon>Pseudomonadati</taxon>
        <taxon>Pseudomonadota</taxon>
        <taxon>Alphaproteobacteria</taxon>
        <taxon>Acetobacterales</taxon>
        <taxon>Acetobacteraceae</taxon>
        <taxon>Neoroseomonas</taxon>
    </lineage>
</organism>
<proteinExistence type="predicted"/>
<dbReference type="InterPro" id="IPR041307">
    <property type="entry name" value="WcbI"/>
</dbReference>
<comment type="caution">
    <text evidence="2">The sequence shown here is derived from an EMBL/GenBank/DDBJ whole genome shotgun (WGS) entry which is preliminary data.</text>
</comment>
<dbReference type="Pfam" id="PF18588">
    <property type="entry name" value="WcbI"/>
    <property type="match status" value="1"/>
</dbReference>
<evidence type="ECO:0000313" key="3">
    <source>
        <dbReference type="Proteomes" id="UP000698752"/>
    </source>
</evidence>
<dbReference type="EMBL" id="JAAEDI010000018">
    <property type="protein sequence ID" value="MBR0651423.1"/>
    <property type="molecule type" value="Genomic_DNA"/>
</dbReference>
<gene>
    <name evidence="2" type="ORF">GXW78_17265</name>
</gene>
<dbReference type="RefSeq" id="WP_211870089.1">
    <property type="nucleotide sequence ID" value="NZ_JAAEDI010000018.1"/>
</dbReference>
<evidence type="ECO:0000259" key="1">
    <source>
        <dbReference type="Pfam" id="PF18588"/>
    </source>
</evidence>